<protein>
    <submittedName>
        <fullName evidence="1">Uncharacterized protein</fullName>
    </submittedName>
</protein>
<gene>
    <name evidence="1" type="ORF">S01H4_57513</name>
</gene>
<comment type="caution">
    <text evidence="1">The sequence shown here is derived from an EMBL/GenBank/DDBJ whole genome shotgun (WGS) entry which is preliminary data.</text>
</comment>
<accession>X1EGI6</accession>
<name>X1EGI6_9ZZZZ</name>
<dbReference type="Pfam" id="PF07642">
    <property type="entry name" value="BBP2"/>
    <property type="match status" value="1"/>
</dbReference>
<feature type="non-terminal residue" evidence="1">
    <location>
        <position position="1"/>
    </location>
</feature>
<organism evidence="1">
    <name type="scientific">marine sediment metagenome</name>
    <dbReference type="NCBI Taxonomy" id="412755"/>
    <lineage>
        <taxon>unclassified sequences</taxon>
        <taxon>metagenomes</taxon>
        <taxon>ecological metagenomes</taxon>
    </lineage>
</organism>
<feature type="non-terminal residue" evidence="1">
    <location>
        <position position="230"/>
    </location>
</feature>
<evidence type="ECO:0000313" key="1">
    <source>
        <dbReference type="EMBL" id="GAH07768.1"/>
    </source>
</evidence>
<dbReference type="AlphaFoldDB" id="X1EGI6"/>
<sequence>TREAWERTDYGSGPDRRLDLPNLTEKDIYLYGWIEYGIGANNWGTPFNGPVTLGDRSWQGQLNQLYFVGERETDGSLGWDLGGRVDILFGTDFFYTTALGLDAYPLQPLGIENIASWGISKDYGFALPQFYADIAYHDISLRFGHFYSILGFEEVPAIGNFFYSHSFSMQFSPFTFTGFLGSWQPNEQTTIFGGITTGWNNFFDGQPTTGAFRILNPDYPGASDTSSFLG</sequence>
<dbReference type="EMBL" id="BART01033477">
    <property type="protein sequence ID" value="GAH07768.1"/>
    <property type="molecule type" value="Genomic_DNA"/>
</dbReference>
<reference evidence="1" key="1">
    <citation type="journal article" date="2014" name="Front. Microbiol.">
        <title>High frequency of phylogenetically diverse reductive dehalogenase-homologous genes in deep subseafloor sedimentary metagenomes.</title>
        <authorList>
            <person name="Kawai M."/>
            <person name="Futagami T."/>
            <person name="Toyoda A."/>
            <person name="Takaki Y."/>
            <person name="Nishi S."/>
            <person name="Hori S."/>
            <person name="Arai W."/>
            <person name="Tsubouchi T."/>
            <person name="Morono Y."/>
            <person name="Uchiyama I."/>
            <person name="Ito T."/>
            <person name="Fujiyama A."/>
            <person name="Inagaki F."/>
            <person name="Takami H."/>
        </authorList>
    </citation>
    <scope>NUCLEOTIDE SEQUENCE</scope>
    <source>
        <strain evidence="1">Expedition CK06-06</strain>
    </source>
</reference>
<dbReference type="InterPro" id="IPR011486">
    <property type="entry name" value="BBP2"/>
</dbReference>
<proteinExistence type="predicted"/>